<sequence>MTHTHIPRQLKPYTTCLFACQMAFGQCERIFLLLIICV</sequence>
<reference evidence="1" key="2">
    <citation type="journal article" date="2015" name="Fish Shellfish Immunol.">
        <title>Early steps in the European eel (Anguilla anguilla)-Vibrio vulnificus interaction in the gills: Role of the RtxA13 toxin.</title>
        <authorList>
            <person name="Callol A."/>
            <person name="Pajuelo D."/>
            <person name="Ebbesson L."/>
            <person name="Teles M."/>
            <person name="MacKenzie S."/>
            <person name="Amaro C."/>
        </authorList>
    </citation>
    <scope>NUCLEOTIDE SEQUENCE</scope>
</reference>
<dbReference type="EMBL" id="GBXM01107340">
    <property type="protein sequence ID" value="JAH01237.1"/>
    <property type="molecule type" value="Transcribed_RNA"/>
</dbReference>
<evidence type="ECO:0000313" key="1">
    <source>
        <dbReference type="EMBL" id="JAH01237.1"/>
    </source>
</evidence>
<organism evidence="1">
    <name type="scientific">Anguilla anguilla</name>
    <name type="common">European freshwater eel</name>
    <name type="synonym">Muraena anguilla</name>
    <dbReference type="NCBI Taxonomy" id="7936"/>
    <lineage>
        <taxon>Eukaryota</taxon>
        <taxon>Metazoa</taxon>
        <taxon>Chordata</taxon>
        <taxon>Craniata</taxon>
        <taxon>Vertebrata</taxon>
        <taxon>Euteleostomi</taxon>
        <taxon>Actinopterygii</taxon>
        <taxon>Neopterygii</taxon>
        <taxon>Teleostei</taxon>
        <taxon>Anguilliformes</taxon>
        <taxon>Anguillidae</taxon>
        <taxon>Anguilla</taxon>
    </lineage>
</organism>
<accession>A0A0E9PAF9</accession>
<reference evidence="1" key="1">
    <citation type="submission" date="2014-11" db="EMBL/GenBank/DDBJ databases">
        <authorList>
            <person name="Amaro Gonzalez C."/>
        </authorList>
    </citation>
    <scope>NUCLEOTIDE SEQUENCE</scope>
</reference>
<dbReference type="EMBL" id="GBXM01104903">
    <property type="protein sequence ID" value="JAH03674.1"/>
    <property type="molecule type" value="Transcribed_RNA"/>
</dbReference>
<proteinExistence type="predicted"/>
<protein>
    <submittedName>
        <fullName evidence="1">Uncharacterized protein</fullName>
    </submittedName>
</protein>
<dbReference type="AlphaFoldDB" id="A0A0E9PAF9"/>
<name>A0A0E9PAF9_ANGAN</name>